<dbReference type="EMBL" id="JALNMH010000012">
    <property type="protein sequence ID" value="MCK7594869.1"/>
    <property type="molecule type" value="Genomic_DNA"/>
</dbReference>
<name>A0ABT0GKX1_9GAMM</name>
<proteinExistence type="predicted"/>
<keyword evidence="2" id="KW-1185">Reference proteome</keyword>
<accession>A0ABT0GKX1</accession>
<dbReference type="Gene3D" id="3.20.20.370">
    <property type="entry name" value="Glycoside hydrolase/deacetylase"/>
    <property type="match status" value="1"/>
</dbReference>
<dbReference type="Pfam" id="PF03746">
    <property type="entry name" value="LamB_YcsF"/>
    <property type="match status" value="1"/>
</dbReference>
<dbReference type="PANTHER" id="PTHR30292:SF0">
    <property type="entry name" value="5-OXOPROLINASE SUBUNIT A"/>
    <property type="match status" value="1"/>
</dbReference>
<dbReference type="InterPro" id="IPR011330">
    <property type="entry name" value="Glyco_hydro/deAcase_b/a-brl"/>
</dbReference>
<organism evidence="1 2">
    <name type="scientific">Pseudomarimonas salicorniae</name>
    <dbReference type="NCBI Taxonomy" id="2933270"/>
    <lineage>
        <taxon>Bacteria</taxon>
        <taxon>Pseudomonadati</taxon>
        <taxon>Pseudomonadota</taxon>
        <taxon>Gammaproteobacteria</taxon>
        <taxon>Lysobacterales</taxon>
        <taxon>Lysobacteraceae</taxon>
        <taxon>Pseudomarimonas</taxon>
    </lineage>
</organism>
<dbReference type="Proteomes" id="UP001431449">
    <property type="component" value="Unassembled WGS sequence"/>
</dbReference>
<sequence length="247" mass="26085">MSPRIDINCDLGEGCASDAAVLPFISSASIACGLHAGSAATMQRTIRACLEHGVAIGAHPAFDDREHFGRRELQLDDDTLRAQLRYQLGAAASIVAAEGGRLAHVKPHGALYNLSARDPHTARIIAEEVARLDAGLRLVGLAGSASIAAAQALGLQIVGEAFAERRYDRDGRLCPRNRPGAVIDTVEAAMDQVRHLLERGAVIAEDGSEVRVIAATLCLHGDREDVIDFARALRATVEAAGFEVAAP</sequence>
<dbReference type="NCBIfam" id="NF003814">
    <property type="entry name" value="PRK05406.1-3"/>
    <property type="match status" value="1"/>
</dbReference>
<dbReference type="NCBIfam" id="NF003816">
    <property type="entry name" value="PRK05406.1-5"/>
    <property type="match status" value="1"/>
</dbReference>
<dbReference type="PANTHER" id="PTHR30292">
    <property type="entry name" value="UNCHARACTERIZED PROTEIN YBGL-RELATED"/>
    <property type="match status" value="1"/>
</dbReference>
<protein>
    <submittedName>
        <fullName evidence="1">LamB/YcsF family protein</fullName>
    </submittedName>
</protein>
<gene>
    <name evidence="1" type="ORF">M0G41_14460</name>
</gene>
<comment type="caution">
    <text evidence="1">The sequence shown here is derived from an EMBL/GenBank/DDBJ whole genome shotgun (WGS) entry which is preliminary data.</text>
</comment>
<evidence type="ECO:0000313" key="1">
    <source>
        <dbReference type="EMBL" id="MCK7594869.1"/>
    </source>
</evidence>
<evidence type="ECO:0000313" key="2">
    <source>
        <dbReference type="Proteomes" id="UP001431449"/>
    </source>
</evidence>
<dbReference type="RefSeq" id="WP_248210540.1">
    <property type="nucleotide sequence ID" value="NZ_JALNMH010000012.1"/>
</dbReference>
<dbReference type="SUPFAM" id="SSF88713">
    <property type="entry name" value="Glycoside hydrolase/deacetylase"/>
    <property type="match status" value="1"/>
</dbReference>
<dbReference type="InterPro" id="IPR005501">
    <property type="entry name" value="LamB/YcsF/PxpA-like"/>
</dbReference>
<dbReference type="PROSITE" id="PS51257">
    <property type="entry name" value="PROKAR_LIPOPROTEIN"/>
    <property type="match status" value="1"/>
</dbReference>
<reference evidence="1" key="1">
    <citation type="submission" date="2022-04" db="EMBL/GenBank/DDBJ databases">
        <title>Lysobacter sp. CAU 1642 isolated from sea sand.</title>
        <authorList>
            <person name="Kim W."/>
        </authorList>
    </citation>
    <scope>NUCLEOTIDE SEQUENCE</scope>
    <source>
        <strain evidence="1">CAU 1642</strain>
    </source>
</reference>